<keyword evidence="3" id="KW-1185">Reference proteome</keyword>
<dbReference type="SUPFAM" id="SSF55021">
    <property type="entry name" value="ACT-like"/>
    <property type="match status" value="2"/>
</dbReference>
<dbReference type="Pfam" id="PF13740">
    <property type="entry name" value="ACT_6"/>
    <property type="match status" value="1"/>
</dbReference>
<feature type="domain" description="ACT" evidence="1">
    <location>
        <begin position="92"/>
        <end position="173"/>
    </location>
</feature>
<sequence>MSKWFMLTLVGKDRPGIVAHVTSALLEGGCNLGEASMMRLGANFTIMLMVQHDGTIKSLQSLISTEADSLGLHCHVDHVEGGLHQHEIPDVRISVYGADRAGIVAKVTTALAESGLNILDLESDVAGTEQDPIYIMHIEGHAAEGIESLQAALEVVCKEGIDASISPIETMIG</sequence>
<dbReference type="PANTHER" id="PTHR34875:SF6">
    <property type="entry name" value="UPF0237 PROTEIN MJ1558"/>
    <property type="match status" value="1"/>
</dbReference>
<dbReference type="OrthoDB" id="12860at2"/>
<dbReference type="InterPro" id="IPR002912">
    <property type="entry name" value="ACT_dom"/>
</dbReference>
<proteinExistence type="predicted"/>
<comment type="caution">
    <text evidence="2">The sequence shown here is derived from an EMBL/GenBank/DDBJ whole genome shotgun (WGS) entry which is preliminary data.</text>
</comment>
<dbReference type="PROSITE" id="PS51671">
    <property type="entry name" value="ACT"/>
    <property type="match status" value="1"/>
</dbReference>
<dbReference type="RefSeq" id="WP_078483441.1">
    <property type="nucleotide sequence ID" value="NZ_MPRL01000023.1"/>
</dbReference>
<evidence type="ECO:0000313" key="3">
    <source>
        <dbReference type="Proteomes" id="UP000191110"/>
    </source>
</evidence>
<name>A0A1T2L637_9GAMM</name>
<dbReference type="Pfam" id="PF01842">
    <property type="entry name" value="ACT"/>
    <property type="match status" value="1"/>
</dbReference>
<organism evidence="2 3">
    <name type="scientific">Solemya pervernicosa gill symbiont</name>
    <dbReference type="NCBI Taxonomy" id="642797"/>
    <lineage>
        <taxon>Bacteria</taxon>
        <taxon>Pseudomonadati</taxon>
        <taxon>Pseudomonadota</taxon>
        <taxon>Gammaproteobacteria</taxon>
        <taxon>sulfur-oxidizing symbionts</taxon>
    </lineage>
</organism>
<evidence type="ECO:0000259" key="1">
    <source>
        <dbReference type="PROSITE" id="PS51671"/>
    </source>
</evidence>
<dbReference type="PANTHER" id="PTHR34875">
    <property type="entry name" value="UPF0237 PROTEIN MJ1558"/>
    <property type="match status" value="1"/>
</dbReference>
<dbReference type="InterPro" id="IPR050990">
    <property type="entry name" value="UPF0237/GcvR_regulator"/>
</dbReference>
<reference evidence="2 3" key="1">
    <citation type="submission" date="2016-11" db="EMBL/GenBank/DDBJ databases">
        <title>Mixed transmission modes and dynamic genome evolution in an obligate animal-bacterial symbiosis.</title>
        <authorList>
            <person name="Russell S.L."/>
            <person name="Corbett-Detig R.B."/>
            <person name="Cavanaugh C.M."/>
        </authorList>
    </citation>
    <scope>NUCLEOTIDE SEQUENCE [LARGE SCALE GENOMIC DNA]</scope>
    <source>
        <strain evidence="2">Sveles-Q1</strain>
    </source>
</reference>
<gene>
    <name evidence="2" type="ORF">BOW53_07350</name>
</gene>
<dbReference type="Proteomes" id="UP000191110">
    <property type="component" value="Unassembled WGS sequence"/>
</dbReference>
<dbReference type="AlphaFoldDB" id="A0A1T2L637"/>
<dbReference type="EMBL" id="MPRL01000023">
    <property type="protein sequence ID" value="OOZ40522.1"/>
    <property type="molecule type" value="Genomic_DNA"/>
</dbReference>
<accession>A0A1T2L637</accession>
<protein>
    <submittedName>
        <fullName evidence="2">Amino acid-binding protein</fullName>
    </submittedName>
</protein>
<evidence type="ECO:0000313" key="2">
    <source>
        <dbReference type="EMBL" id="OOZ40522.1"/>
    </source>
</evidence>
<dbReference type="InterPro" id="IPR045865">
    <property type="entry name" value="ACT-like_dom_sf"/>
</dbReference>
<dbReference type="Gene3D" id="3.30.70.260">
    <property type="match status" value="2"/>
</dbReference>